<dbReference type="GO" id="GO:0005524">
    <property type="term" value="F:ATP binding"/>
    <property type="evidence" value="ECO:0007669"/>
    <property type="project" value="UniProtKB-KW"/>
</dbReference>
<evidence type="ECO:0000256" key="8">
    <source>
        <dbReference type="ARBA" id="ARBA00023157"/>
    </source>
</evidence>
<sequence>MQSPELQKKVKEDTYFKLNNLLNIPKDGKIQLDKDREAVKTYFLEYVNPNTVFFHTLDEKLDYLIENNYIKKDFLEKYSREFIKTVFQKIYAKKFRFRSFMGAYKFYSQYAMKTSDGERFLERYEDRLAFNALAFASGDEQLALDIAEELINQRYQPATPTFLNIGKARGGEMVSCFLVTISDDLNSIGRAWNTAAQLSAIGGGVGLNLTNLRAESDPIRGEDDKASGVIPVMKVFEDIFSYANQGGVRDGAGVAYLSVHHPDVVKFLSVRKENADEKTRIKTLSLGLIVTDKYYELIKKNDHMYLFSPYDAERVYGVPFSQIDITKEYDNMVNNPKIRKSKILARELETEISNLQNESGYPYIINIDTVNKENPVWGRVVMSNLCTEIFQVQEDSILNDEQLYEFLGNDVSCNLGSTNMVNLMESPDFGKSVRVMARALTYVTDNSNIESAPPIKNGNDLYHSYGLGVMNYHGFLAKNKIEYGSPEALEIADIYFMLLNYWTLYESNQIAKERNKSFHEFEKSTYADGTYFDKYLKEDDFDFKNERVKEIFDGIFIPKHVDWEELKKSVMKYGVYNAYRLATAPTGSISYVQEATASLHPITQRIEERTEGKRGKVYYPVPYLSDETIEYYVSAFDIDQRKIIDTYAMAQKHVDQGLSMTLFLRAELPEGMYEWKVGSEYPTKKTTRDLSILRNYAWKKGIKSVYYIRTYSEDGDDIGANGCKACGI</sequence>
<dbReference type="EMBL" id="OM236516">
    <property type="protein sequence ID" value="UNY48927.1"/>
    <property type="molecule type" value="Genomic_DNA"/>
</dbReference>
<comment type="function">
    <text evidence="10">Provides the precursors necessary for DNA synthesis. Catalyzes the biosynthesis of deoxyribonucleotides from the corresponding ribonucleotides.</text>
</comment>
<proteinExistence type="inferred from homology"/>
<dbReference type="Gene3D" id="1.10.1650.20">
    <property type="match status" value="1"/>
</dbReference>
<evidence type="ECO:0000256" key="4">
    <source>
        <dbReference type="ARBA" id="ARBA00022741"/>
    </source>
</evidence>
<organism evidence="12 13">
    <name type="scientific">Bacillus phage FADO</name>
    <dbReference type="NCBI Taxonomy" id="2917160"/>
    <lineage>
        <taxon>Viruses</taxon>
        <taxon>Duplodnaviria</taxon>
        <taxon>Heunggongvirae</taxon>
        <taxon>Uroviricota</taxon>
        <taxon>Caudoviricetes</taxon>
        <taxon>Heleneionescovirinae</taxon>
        <taxon>Zhangjivirus</taxon>
        <taxon>Zhangjivirus fado</taxon>
    </lineage>
</organism>
<keyword evidence="13" id="KW-1185">Reference proteome</keyword>
<dbReference type="PANTHER" id="PTHR11573:SF30">
    <property type="entry name" value="RIBONUCLEOSIDE-DIPHOSPHATE REDUCTASE 2 SUBUNIT ALPHA"/>
    <property type="match status" value="1"/>
</dbReference>
<keyword evidence="8" id="KW-1015">Disulfide bond</keyword>
<evidence type="ECO:0000256" key="5">
    <source>
        <dbReference type="ARBA" id="ARBA00022840"/>
    </source>
</evidence>
<evidence type="ECO:0000313" key="12">
    <source>
        <dbReference type="EMBL" id="UNY48927.1"/>
    </source>
</evidence>
<name>A0AAE9GAR6_9CAUD</name>
<keyword evidence="4" id="KW-0547">Nucleotide-binding</keyword>
<keyword evidence="7 10" id="KW-0215">Deoxyribonucleotide synthesis</keyword>
<evidence type="ECO:0000256" key="7">
    <source>
        <dbReference type="ARBA" id="ARBA00023116"/>
    </source>
</evidence>
<evidence type="ECO:0000256" key="2">
    <source>
        <dbReference type="ARBA" id="ARBA00012274"/>
    </source>
</evidence>
<comment type="catalytic activity">
    <reaction evidence="9 10">
        <text>a 2'-deoxyribonucleoside 5'-diphosphate + [thioredoxin]-disulfide + H2O = a ribonucleoside 5'-diphosphate + [thioredoxin]-dithiol</text>
        <dbReference type="Rhea" id="RHEA:23252"/>
        <dbReference type="Rhea" id="RHEA-COMP:10698"/>
        <dbReference type="Rhea" id="RHEA-COMP:10700"/>
        <dbReference type="ChEBI" id="CHEBI:15377"/>
        <dbReference type="ChEBI" id="CHEBI:29950"/>
        <dbReference type="ChEBI" id="CHEBI:50058"/>
        <dbReference type="ChEBI" id="CHEBI:57930"/>
        <dbReference type="ChEBI" id="CHEBI:73316"/>
        <dbReference type="EC" id="1.17.4.1"/>
    </reaction>
</comment>
<dbReference type="Proteomes" id="UP000831021">
    <property type="component" value="Segment"/>
</dbReference>
<reference evidence="12 13" key="1">
    <citation type="submission" date="2022-01" db="EMBL/GenBank/DDBJ databases">
        <authorList>
            <person name="Stokar-Avihail A."/>
        </authorList>
    </citation>
    <scope>NUCLEOTIDE SEQUENCE [LARGE SCALE GENOMIC DNA]</scope>
</reference>
<dbReference type="Pfam" id="PF00317">
    <property type="entry name" value="Ribonuc_red_lgN"/>
    <property type="match status" value="1"/>
</dbReference>
<dbReference type="InterPro" id="IPR008926">
    <property type="entry name" value="RNR_R1-su_N"/>
</dbReference>
<dbReference type="NCBIfam" id="TIGR04170">
    <property type="entry name" value="RNR_1b_NrdE"/>
    <property type="match status" value="1"/>
</dbReference>
<evidence type="ECO:0000256" key="3">
    <source>
        <dbReference type="ARBA" id="ARBA00022533"/>
    </source>
</evidence>
<dbReference type="EC" id="1.17.4.1" evidence="2 10"/>
<evidence type="ECO:0000256" key="1">
    <source>
        <dbReference type="ARBA" id="ARBA00010406"/>
    </source>
</evidence>
<dbReference type="InterPro" id="IPR026459">
    <property type="entry name" value="RNR_1b_NrdE"/>
</dbReference>
<dbReference type="Pfam" id="PF02867">
    <property type="entry name" value="Ribonuc_red_lgC"/>
    <property type="match status" value="1"/>
</dbReference>
<dbReference type="NCBIfam" id="TIGR02506">
    <property type="entry name" value="NrdE_NrdA"/>
    <property type="match status" value="1"/>
</dbReference>
<evidence type="ECO:0000256" key="9">
    <source>
        <dbReference type="ARBA" id="ARBA00047754"/>
    </source>
</evidence>
<dbReference type="PANTHER" id="PTHR11573">
    <property type="entry name" value="RIBONUCLEOSIDE-DIPHOSPHATE REDUCTASE LARGE CHAIN"/>
    <property type="match status" value="1"/>
</dbReference>
<dbReference type="GO" id="GO:0004748">
    <property type="term" value="F:ribonucleoside-diphosphate reductase activity, thioredoxin disulfide as acceptor"/>
    <property type="evidence" value="ECO:0007669"/>
    <property type="project" value="UniProtKB-EC"/>
</dbReference>
<dbReference type="InterPro" id="IPR013554">
    <property type="entry name" value="RNR_N"/>
</dbReference>
<keyword evidence="3" id="KW-0021">Allosteric enzyme</keyword>
<accession>A0AAE9GAR6</accession>
<dbReference type="Gene3D" id="3.20.70.20">
    <property type="match status" value="1"/>
</dbReference>
<gene>
    <name evidence="12" type="ORF">fado_212</name>
</gene>
<dbReference type="GO" id="GO:0009263">
    <property type="term" value="P:deoxyribonucleotide biosynthetic process"/>
    <property type="evidence" value="ECO:0007669"/>
    <property type="project" value="UniProtKB-KW"/>
</dbReference>
<dbReference type="PROSITE" id="PS00089">
    <property type="entry name" value="RIBORED_LARGE"/>
    <property type="match status" value="1"/>
</dbReference>
<dbReference type="PRINTS" id="PR01183">
    <property type="entry name" value="RIBORDTASEM1"/>
</dbReference>
<dbReference type="InterPro" id="IPR013509">
    <property type="entry name" value="RNR_lsu_N"/>
</dbReference>
<protein>
    <recommendedName>
        <fullName evidence="2 10">Ribonucleoside-diphosphate reductase</fullName>
        <ecNumber evidence="2 10">1.17.4.1</ecNumber>
    </recommendedName>
</protein>
<dbReference type="InterPro" id="IPR000788">
    <property type="entry name" value="RNR_lg_C"/>
</dbReference>
<comment type="similarity">
    <text evidence="1 10">Belongs to the ribonucleoside diphosphate reductase large chain family.</text>
</comment>
<keyword evidence="5" id="KW-0067">ATP-binding</keyword>
<dbReference type="CDD" id="cd01679">
    <property type="entry name" value="RNR_I"/>
    <property type="match status" value="1"/>
</dbReference>
<dbReference type="InterPro" id="IPR013346">
    <property type="entry name" value="NrdE_NrdA_C"/>
</dbReference>
<evidence type="ECO:0000256" key="6">
    <source>
        <dbReference type="ARBA" id="ARBA00023002"/>
    </source>
</evidence>
<feature type="domain" description="Ribonucleotide reductase large subunit" evidence="11">
    <location>
        <begin position="563"/>
        <end position="585"/>
    </location>
</feature>
<dbReference type="InterPro" id="IPR039718">
    <property type="entry name" value="Rrm1"/>
</dbReference>
<evidence type="ECO:0000256" key="10">
    <source>
        <dbReference type="RuleBase" id="RU003410"/>
    </source>
</evidence>
<evidence type="ECO:0000259" key="11">
    <source>
        <dbReference type="PROSITE" id="PS00089"/>
    </source>
</evidence>
<keyword evidence="6 10" id="KW-0560">Oxidoreductase</keyword>
<dbReference type="SUPFAM" id="SSF51998">
    <property type="entry name" value="PFL-like glycyl radical enzymes"/>
    <property type="match status" value="1"/>
</dbReference>
<dbReference type="Pfam" id="PF08343">
    <property type="entry name" value="RNR_N"/>
    <property type="match status" value="1"/>
</dbReference>
<evidence type="ECO:0000313" key="13">
    <source>
        <dbReference type="Proteomes" id="UP000831021"/>
    </source>
</evidence>
<dbReference type="SUPFAM" id="SSF48168">
    <property type="entry name" value="R1 subunit of ribonucleotide reductase, N-terminal domain"/>
    <property type="match status" value="1"/>
</dbReference>